<comment type="caution">
    <text evidence="2">The sequence shown here is derived from an EMBL/GenBank/DDBJ whole genome shotgun (WGS) entry which is preliminary data.</text>
</comment>
<protein>
    <submittedName>
        <fullName evidence="2">Uncharacterized protein</fullName>
    </submittedName>
</protein>
<dbReference type="AlphaFoldDB" id="A0A2G8S941"/>
<feature type="compositionally biased region" description="Low complexity" evidence="1">
    <location>
        <begin position="34"/>
        <end position="52"/>
    </location>
</feature>
<organism evidence="2 3">
    <name type="scientific">Ganoderma sinense ZZ0214-1</name>
    <dbReference type="NCBI Taxonomy" id="1077348"/>
    <lineage>
        <taxon>Eukaryota</taxon>
        <taxon>Fungi</taxon>
        <taxon>Dikarya</taxon>
        <taxon>Basidiomycota</taxon>
        <taxon>Agaricomycotina</taxon>
        <taxon>Agaricomycetes</taxon>
        <taxon>Polyporales</taxon>
        <taxon>Polyporaceae</taxon>
        <taxon>Ganoderma</taxon>
    </lineage>
</organism>
<dbReference type="EMBL" id="AYKW01000015">
    <property type="protein sequence ID" value="PIL30286.1"/>
    <property type="molecule type" value="Genomic_DNA"/>
</dbReference>
<dbReference type="OrthoDB" id="6511194at2759"/>
<evidence type="ECO:0000313" key="3">
    <source>
        <dbReference type="Proteomes" id="UP000230002"/>
    </source>
</evidence>
<dbReference type="Gene3D" id="3.30.420.10">
    <property type="entry name" value="Ribonuclease H-like superfamily/Ribonuclease H"/>
    <property type="match status" value="1"/>
</dbReference>
<dbReference type="GO" id="GO:0003676">
    <property type="term" value="F:nucleic acid binding"/>
    <property type="evidence" value="ECO:0007669"/>
    <property type="project" value="InterPro"/>
</dbReference>
<feature type="compositionally biased region" description="Polar residues" evidence="1">
    <location>
        <begin position="111"/>
        <end position="127"/>
    </location>
</feature>
<proteinExistence type="predicted"/>
<name>A0A2G8S941_9APHY</name>
<accession>A0A2G8S941</accession>
<reference evidence="2 3" key="1">
    <citation type="journal article" date="2015" name="Sci. Rep.">
        <title>Chromosome-level genome map provides insights into diverse defense mechanisms in the medicinal fungus Ganoderma sinense.</title>
        <authorList>
            <person name="Zhu Y."/>
            <person name="Xu J."/>
            <person name="Sun C."/>
            <person name="Zhou S."/>
            <person name="Xu H."/>
            <person name="Nelson D.R."/>
            <person name="Qian J."/>
            <person name="Song J."/>
            <person name="Luo H."/>
            <person name="Xiang L."/>
            <person name="Li Y."/>
            <person name="Xu Z."/>
            <person name="Ji A."/>
            <person name="Wang L."/>
            <person name="Lu S."/>
            <person name="Hayward A."/>
            <person name="Sun W."/>
            <person name="Li X."/>
            <person name="Schwartz D.C."/>
            <person name="Wang Y."/>
            <person name="Chen S."/>
        </authorList>
    </citation>
    <scope>NUCLEOTIDE SEQUENCE [LARGE SCALE GENOMIC DNA]</scope>
    <source>
        <strain evidence="2 3">ZZ0214-1</strain>
    </source>
</reference>
<sequence length="752" mass="84752">MPKRSLRARASIENLGSNARKKPRLGSGPDKENIPPSSSEPSPETPAESPIEVLDKKRQQAVKVYENFGRAVAELIQPTGGPSSAPFPPPVNVPSHPTSSVPPLPAPTVTDLPSHSFSAAAQPTQVLQPPAPSRPDAPEVVPAPNTAHPQPDSPSLSTSPPKSGKYVPPPTISEARLALADMKALLCPPRKKGRGAGHFTLGDDRLLTRMHMIRMFLSKYVKAANTRFWAAKSFETAEAWDKKAHTAEALRRWTRNFLADRHNLPATPENTWTKSHLDDHPDLKAEIAEHLQSVGKYVRALDIVHFMADPERLKKYELKKPVSLSTAQRWMYALDYRWTKTPSGQFVDGHERADVVDYRQTSFLPKMAETDGNARQWDKEGQEIPIPDDAPHPREQRVVYWWHDESVFYAHDRRVRRWVHKSEKAVPRKKGEGASLMVADFVSAEYGWLRSPDGTESARVLFRPGANRDGYFTHEDILNHATTAMDILSRHYPNERHIFIFDNAPTHLKRAADALSARHMPKNPTAPGKPFFGVETTVRGDDGQPIHGPNGKVLKIKIRMQNATFADGTPQSLYFEEGPQAGVFKGMAVLLEERGFTQARRLRFECPGFKCPPPALDCCCRRLLFNQPDFRDVESLLEMHCKSRGFSIIFLPKFHCELNCIEQCWGYAKRVYRQAPPSSSEADLERNVIQALDAIPLISIRRFYTRAHRFMDAYRRGLTGKQAAWAAKKYHSHRVLPNDILEELDREGVTRN</sequence>
<evidence type="ECO:0000256" key="1">
    <source>
        <dbReference type="SAM" id="MobiDB-lite"/>
    </source>
</evidence>
<dbReference type="InterPro" id="IPR036397">
    <property type="entry name" value="RNaseH_sf"/>
</dbReference>
<feature type="region of interest" description="Disordered" evidence="1">
    <location>
        <begin position="76"/>
        <end position="170"/>
    </location>
</feature>
<dbReference type="PANTHER" id="PTHR35871:SF1">
    <property type="entry name" value="CXC1-LIKE CYSTEINE CLUSTER ASSOCIATED WITH KDZ TRANSPOSASES DOMAIN-CONTAINING PROTEIN"/>
    <property type="match status" value="1"/>
</dbReference>
<dbReference type="Proteomes" id="UP000230002">
    <property type="component" value="Unassembled WGS sequence"/>
</dbReference>
<dbReference type="PANTHER" id="PTHR35871">
    <property type="entry name" value="EXPRESSED PROTEIN"/>
    <property type="match status" value="1"/>
</dbReference>
<evidence type="ECO:0000313" key="2">
    <source>
        <dbReference type="EMBL" id="PIL30286.1"/>
    </source>
</evidence>
<gene>
    <name evidence="2" type="ORF">GSI_07466</name>
</gene>
<keyword evidence="3" id="KW-1185">Reference proteome</keyword>
<feature type="region of interest" description="Disordered" evidence="1">
    <location>
        <begin position="1"/>
        <end position="52"/>
    </location>
</feature>